<evidence type="ECO:0000313" key="12">
    <source>
        <dbReference type="EMBL" id="CAI8009620.1"/>
    </source>
</evidence>
<dbReference type="PANTHER" id="PTHR42991:SF1">
    <property type="entry name" value="ALDEHYDE DEHYDROGENASE"/>
    <property type="match status" value="1"/>
</dbReference>
<evidence type="ECO:0000256" key="8">
    <source>
        <dbReference type="ARBA" id="ARBA00042646"/>
    </source>
</evidence>
<evidence type="ECO:0000256" key="3">
    <source>
        <dbReference type="ARBA" id="ARBA00023002"/>
    </source>
</evidence>
<dbReference type="SUPFAM" id="SSF49899">
    <property type="entry name" value="Concanavalin A-like lectins/glucanases"/>
    <property type="match status" value="1"/>
</dbReference>
<dbReference type="Pfam" id="PF00171">
    <property type="entry name" value="Aldedh"/>
    <property type="match status" value="1"/>
</dbReference>
<protein>
    <recommendedName>
        <fullName evidence="6">NADP-dependent glyceraldehyde-3-phosphate dehydrogenase</fullName>
        <ecNumber evidence="5">1.2.1.9</ecNumber>
    </recommendedName>
    <alternativeName>
        <fullName evidence="7">Glyceraldehyde-3-phosphate dehydrogenase [NADP(+)]</fullName>
    </alternativeName>
    <alternativeName>
        <fullName evidence="8">Non-phosphorylating glyceraldehyde 3-phosphate dehydrogenase</fullName>
    </alternativeName>
    <alternativeName>
        <fullName evidence="9">Triosephosphate dehydrogenase</fullName>
    </alternativeName>
</protein>
<dbReference type="InterPro" id="IPR051020">
    <property type="entry name" value="ALDH-related_metabolic_enz"/>
</dbReference>
<comment type="caution">
    <text evidence="12">The sequence shown here is derived from an EMBL/GenBank/DDBJ whole genome shotgun (WGS) entry which is preliminary data.</text>
</comment>
<dbReference type="AlphaFoldDB" id="A0AA35RDS4"/>
<dbReference type="InterPro" id="IPR001791">
    <property type="entry name" value="Laminin_G"/>
</dbReference>
<dbReference type="InterPro" id="IPR015590">
    <property type="entry name" value="Aldehyde_DH_dom"/>
</dbReference>
<evidence type="ECO:0000256" key="5">
    <source>
        <dbReference type="ARBA" id="ARBA00038980"/>
    </source>
</evidence>
<keyword evidence="3" id="KW-0560">Oxidoreductase</keyword>
<dbReference type="PANTHER" id="PTHR42991">
    <property type="entry name" value="ALDEHYDE DEHYDROGENASE"/>
    <property type="match status" value="1"/>
</dbReference>
<reference evidence="12" key="1">
    <citation type="submission" date="2023-03" db="EMBL/GenBank/DDBJ databases">
        <authorList>
            <person name="Steffen K."/>
            <person name="Cardenas P."/>
        </authorList>
    </citation>
    <scope>NUCLEOTIDE SEQUENCE</scope>
</reference>
<dbReference type="CDD" id="cd00110">
    <property type="entry name" value="LamG"/>
    <property type="match status" value="1"/>
</dbReference>
<evidence type="ECO:0000259" key="11">
    <source>
        <dbReference type="SMART" id="SM00560"/>
    </source>
</evidence>
<dbReference type="Proteomes" id="UP001174909">
    <property type="component" value="Unassembled WGS sequence"/>
</dbReference>
<dbReference type="Gene3D" id="2.60.120.200">
    <property type="match status" value="1"/>
</dbReference>
<keyword evidence="13" id="KW-1185">Reference proteome</keyword>
<dbReference type="SUPFAM" id="SSF53720">
    <property type="entry name" value="ALDH-like"/>
    <property type="match status" value="1"/>
</dbReference>
<keyword evidence="4" id="KW-1015">Disulfide bond</keyword>
<dbReference type="InterPro" id="IPR016161">
    <property type="entry name" value="Ald_DH/histidinol_DH"/>
</dbReference>
<evidence type="ECO:0000256" key="2">
    <source>
        <dbReference type="ARBA" id="ARBA00022729"/>
    </source>
</evidence>
<evidence type="ECO:0000256" key="7">
    <source>
        <dbReference type="ARBA" id="ARBA00042470"/>
    </source>
</evidence>
<evidence type="ECO:0000256" key="4">
    <source>
        <dbReference type="ARBA" id="ARBA00023157"/>
    </source>
</evidence>
<dbReference type="GO" id="GO:0008886">
    <property type="term" value="F:glyceraldehyde-3-phosphate dehydrogenase (NADP+) (non-phosphorylating) activity"/>
    <property type="evidence" value="ECO:0007669"/>
    <property type="project" value="UniProtKB-EC"/>
</dbReference>
<dbReference type="SMART" id="SM00560">
    <property type="entry name" value="LamGL"/>
    <property type="match status" value="1"/>
</dbReference>
<dbReference type="Pfam" id="PF13385">
    <property type="entry name" value="Laminin_G_3"/>
    <property type="match status" value="1"/>
</dbReference>
<proteinExistence type="inferred from homology"/>
<evidence type="ECO:0000313" key="13">
    <source>
        <dbReference type="Proteomes" id="UP001174909"/>
    </source>
</evidence>
<evidence type="ECO:0000256" key="9">
    <source>
        <dbReference type="ARBA" id="ARBA00043052"/>
    </source>
</evidence>
<sequence length="359" mass="39256">MGFGITAHAAKLGLASAWLFEDNGGKVVKDVVSGHDGEIKGTLDWVKDGKFGGALKFPGKGDSYVRVDHDDVFNSDPYSFVAWVKLEAASWQYIVWRNGDVWPEPEDVRHLDIWIHDADYPVFMWHVKGNVGRIDGKTIIADGKWHHIAKIYDGKNVQMFVDGKLDGENPSGGTLDTSKSPIWIGARPGNVAATGLFDEVGFFTEALSEDELNDVMDSGGRSCACLTHCAIEETEKQIMQMHVGGEWIDKSNKIDVLSPFDGSVVDTVPRGDASDVETAIQTAERGAKIMAGLTGYERYEILRKVADLMVERAGELAEVITREEGKILAEATVEATRASEIIALSAEEAKAINRRNDSA</sequence>
<gene>
    <name evidence="12" type="ORF">GBAR_LOCUS6426</name>
</gene>
<accession>A0AA35RDS4</accession>
<name>A0AA35RDS4_GEOBA</name>
<evidence type="ECO:0000256" key="10">
    <source>
        <dbReference type="ARBA" id="ARBA00049186"/>
    </source>
</evidence>
<comment type="catalytic activity">
    <reaction evidence="10">
        <text>D-glyceraldehyde 3-phosphate + NADP(+) + H2O = (2R)-3-phosphoglycerate + NADPH + 2 H(+)</text>
        <dbReference type="Rhea" id="RHEA:14669"/>
        <dbReference type="ChEBI" id="CHEBI:15377"/>
        <dbReference type="ChEBI" id="CHEBI:15378"/>
        <dbReference type="ChEBI" id="CHEBI:57783"/>
        <dbReference type="ChEBI" id="CHEBI:58272"/>
        <dbReference type="ChEBI" id="CHEBI:58349"/>
        <dbReference type="ChEBI" id="CHEBI:59776"/>
        <dbReference type="EC" id="1.2.1.9"/>
    </reaction>
</comment>
<dbReference type="Gene3D" id="3.40.605.10">
    <property type="entry name" value="Aldehyde Dehydrogenase, Chain A, domain 1"/>
    <property type="match status" value="1"/>
</dbReference>
<keyword evidence="2" id="KW-0732">Signal</keyword>
<evidence type="ECO:0000256" key="6">
    <source>
        <dbReference type="ARBA" id="ARBA00040853"/>
    </source>
</evidence>
<comment type="similarity">
    <text evidence="1">Belongs to the aldehyde dehydrogenase family.</text>
</comment>
<dbReference type="EC" id="1.2.1.9" evidence="5"/>
<dbReference type="EMBL" id="CASHTH010000977">
    <property type="protein sequence ID" value="CAI8009620.1"/>
    <property type="molecule type" value="Genomic_DNA"/>
</dbReference>
<evidence type="ECO:0000256" key="1">
    <source>
        <dbReference type="ARBA" id="ARBA00009986"/>
    </source>
</evidence>
<dbReference type="GO" id="GO:0008911">
    <property type="term" value="F:lactaldehyde dehydrogenase (NAD+) activity"/>
    <property type="evidence" value="ECO:0007669"/>
    <property type="project" value="TreeGrafter"/>
</dbReference>
<organism evidence="12 13">
    <name type="scientific">Geodia barretti</name>
    <name type="common">Barrett's horny sponge</name>
    <dbReference type="NCBI Taxonomy" id="519541"/>
    <lineage>
        <taxon>Eukaryota</taxon>
        <taxon>Metazoa</taxon>
        <taxon>Porifera</taxon>
        <taxon>Demospongiae</taxon>
        <taxon>Heteroscleromorpha</taxon>
        <taxon>Tetractinellida</taxon>
        <taxon>Astrophorina</taxon>
        <taxon>Geodiidae</taxon>
        <taxon>Geodia</taxon>
    </lineage>
</organism>
<dbReference type="InterPro" id="IPR013320">
    <property type="entry name" value="ConA-like_dom_sf"/>
</dbReference>
<dbReference type="InterPro" id="IPR006558">
    <property type="entry name" value="LamG-like"/>
</dbReference>
<feature type="domain" description="LamG-like jellyroll fold" evidence="11">
    <location>
        <begin position="76"/>
        <end position="210"/>
    </location>
</feature>
<dbReference type="InterPro" id="IPR016162">
    <property type="entry name" value="Ald_DH_N"/>
</dbReference>